<dbReference type="RefSeq" id="WP_183705234.1">
    <property type="nucleotide sequence ID" value="NZ_JACHFE010000007.1"/>
</dbReference>
<keyword evidence="1" id="KW-0812">Transmembrane</keyword>
<feature type="transmembrane region" description="Helical" evidence="1">
    <location>
        <begin position="12"/>
        <end position="33"/>
    </location>
</feature>
<keyword evidence="1" id="KW-0472">Membrane</keyword>
<dbReference type="AlphaFoldDB" id="A0A840UME3"/>
<evidence type="ECO:0000313" key="2">
    <source>
        <dbReference type="EMBL" id="MBB5322256.1"/>
    </source>
</evidence>
<reference evidence="2 3" key="1">
    <citation type="submission" date="2020-08" db="EMBL/GenBank/DDBJ databases">
        <title>Genomic Encyclopedia of Type Strains, Phase IV (KMG-IV): sequencing the most valuable type-strain genomes for metagenomic binning, comparative biology and taxonomic classification.</title>
        <authorList>
            <person name="Goeker M."/>
        </authorList>
    </citation>
    <scope>NUCLEOTIDE SEQUENCE [LARGE SCALE GENOMIC DNA]</scope>
    <source>
        <strain evidence="2 3">DSM 22359</strain>
    </source>
</reference>
<accession>A0A840UME3</accession>
<name>A0A840UME3_9GAMM</name>
<evidence type="ECO:0000313" key="3">
    <source>
        <dbReference type="Proteomes" id="UP000591735"/>
    </source>
</evidence>
<gene>
    <name evidence="2" type="ORF">HNR38_002751</name>
</gene>
<organism evidence="2 3">
    <name type="scientific">Marinobacter oulmenensis</name>
    <dbReference type="NCBI Taxonomy" id="643747"/>
    <lineage>
        <taxon>Bacteria</taxon>
        <taxon>Pseudomonadati</taxon>
        <taxon>Pseudomonadota</taxon>
        <taxon>Gammaproteobacteria</taxon>
        <taxon>Pseudomonadales</taxon>
        <taxon>Marinobacteraceae</taxon>
        <taxon>Marinobacter</taxon>
    </lineage>
</organism>
<proteinExistence type="predicted"/>
<comment type="caution">
    <text evidence="2">The sequence shown here is derived from an EMBL/GenBank/DDBJ whole genome shotgun (WGS) entry which is preliminary data.</text>
</comment>
<evidence type="ECO:0000256" key="1">
    <source>
        <dbReference type="SAM" id="Phobius"/>
    </source>
</evidence>
<protein>
    <submittedName>
        <fullName evidence="2">MSHA biogenesis protein MshP</fullName>
    </submittedName>
</protein>
<sequence length="131" mass="13267">MYLDNKLTRQAGAGLPVALFLITVLALIVAGIAQLQESSGRSVSLQIQSQRAFLAAESGAQVGVARVLANPATPACFTNSISVGFSQAGLAGCRATVTCGTPGGGVYEVVSAGQCGSGQDQAARTVEVRLR</sequence>
<keyword evidence="3" id="KW-1185">Reference proteome</keyword>
<dbReference type="Proteomes" id="UP000591735">
    <property type="component" value="Unassembled WGS sequence"/>
</dbReference>
<dbReference type="EMBL" id="JACHFE010000007">
    <property type="protein sequence ID" value="MBB5322256.1"/>
    <property type="molecule type" value="Genomic_DNA"/>
</dbReference>
<keyword evidence="1" id="KW-1133">Transmembrane helix</keyword>